<evidence type="ECO:0000256" key="5">
    <source>
        <dbReference type="ARBA" id="ARBA00023002"/>
    </source>
</evidence>
<dbReference type="GO" id="GO:0020037">
    <property type="term" value="F:heme binding"/>
    <property type="evidence" value="ECO:0007669"/>
    <property type="project" value="InterPro"/>
</dbReference>
<evidence type="ECO:0000313" key="10">
    <source>
        <dbReference type="Proteomes" id="UP000092154"/>
    </source>
</evidence>
<comment type="similarity">
    <text evidence="2">Belongs to the cytochrome P450 family.</text>
</comment>
<organism evidence="9 10">
    <name type="scientific">Rhizopogon vinicolor AM-OR11-026</name>
    <dbReference type="NCBI Taxonomy" id="1314800"/>
    <lineage>
        <taxon>Eukaryota</taxon>
        <taxon>Fungi</taxon>
        <taxon>Dikarya</taxon>
        <taxon>Basidiomycota</taxon>
        <taxon>Agaricomycotina</taxon>
        <taxon>Agaricomycetes</taxon>
        <taxon>Agaricomycetidae</taxon>
        <taxon>Boletales</taxon>
        <taxon>Suillineae</taxon>
        <taxon>Rhizopogonaceae</taxon>
        <taxon>Rhizopogon</taxon>
    </lineage>
</organism>
<evidence type="ECO:0000256" key="4">
    <source>
        <dbReference type="ARBA" id="ARBA00022723"/>
    </source>
</evidence>
<evidence type="ECO:0000256" key="1">
    <source>
        <dbReference type="ARBA" id="ARBA00001971"/>
    </source>
</evidence>
<keyword evidence="3" id="KW-0349">Heme</keyword>
<feature type="signal peptide" evidence="8">
    <location>
        <begin position="1"/>
        <end position="18"/>
    </location>
</feature>
<evidence type="ECO:0000313" key="9">
    <source>
        <dbReference type="EMBL" id="OAX43302.1"/>
    </source>
</evidence>
<keyword evidence="10" id="KW-1185">Reference proteome</keyword>
<reference evidence="9 10" key="1">
    <citation type="submission" date="2016-06" db="EMBL/GenBank/DDBJ databases">
        <title>Comparative genomics of the ectomycorrhizal sister species Rhizopogon vinicolor and Rhizopogon vesiculosus (Basidiomycota: Boletales) reveals a divergence of the mating type B locus.</title>
        <authorList>
            <consortium name="DOE Joint Genome Institute"/>
            <person name="Mujic A.B."/>
            <person name="Kuo A."/>
            <person name="Tritt A."/>
            <person name="Lipzen A."/>
            <person name="Chen C."/>
            <person name="Johnson J."/>
            <person name="Sharma A."/>
            <person name="Barry K."/>
            <person name="Grigoriev I.V."/>
            <person name="Spatafora J.W."/>
        </authorList>
    </citation>
    <scope>NUCLEOTIDE SEQUENCE [LARGE SCALE GENOMIC DNA]</scope>
    <source>
        <strain evidence="9 10">AM-OR11-026</strain>
    </source>
</reference>
<dbReference type="EMBL" id="KV448140">
    <property type="protein sequence ID" value="OAX43302.1"/>
    <property type="molecule type" value="Genomic_DNA"/>
</dbReference>
<dbReference type="OrthoDB" id="2789670at2759"/>
<dbReference type="PANTHER" id="PTHR46300">
    <property type="entry name" value="P450, PUTATIVE (EUROFUNG)-RELATED-RELATED"/>
    <property type="match status" value="1"/>
</dbReference>
<keyword evidence="4" id="KW-0479">Metal-binding</keyword>
<proteinExistence type="inferred from homology"/>
<dbReference type="InParanoid" id="A0A1B7NEH6"/>
<dbReference type="InterPro" id="IPR001128">
    <property type="entry name" value="Cyt_P450"/>
</dbReference>
<dbReference type="AlphaFoldDB" id="A0A1B7NEH6"/>
<dbReference type="GO" id="GO:0005506">
    <property type="term" value="F:iron ion binding"/>
    <property type="evidence" value="ECO:0007669"/>
    <property type="project" value="InterPro"/>
</dbReference>
<evidence type="ECO:0000256" key="2">
    <source>
        <dbReference type="ARBA" id="ARBA00010617"/>
    </source>
</evidence>
<sequence>SSTVFAVFILVMVLYPDAQKRAQVEIDSVIGRNRLPTFEDRLPYVDAVIIMREVLR</sequence>
<keyword evidence="5" id="KW-0560">Oxidoreductase</keyword>
<name>A0A1B7NEH6_9AGAM</name>
<dbReference type="Pfam" id="PF00067">
    <property type="entry name" value="p450"/>
    <property type="match status" value="1"/>
</dbReference>
<evidence type="ECO:0000256" key="3">
    <source>
        <dbReference type="ARBA" id="ARBA00022617"/>
    </source>
</evidence>
<dbReference type="GO" id="GO:0016705">
    <property type="term" value="F:oxidoreductase activity, acting on paired donors, with incorporation or reduction of molecular oxygen"/>
    <property type="evidence" value="ECO:0007669"/>
    <property type="project" value="InterPro"/>
</dbReference>
<evidence type="ECO:0008006" key="11">
    <source>
        <dbReference type="Google" id="ProtNLM"/>
    </source>
</evidence>
<dbReference type="InterPro" id="IPR050364">
    <property type="entry name" value="Cytochrome_P450_fung"/>
</dbReference>
<keyword evidence="7" id="KW-0503">Monooxygenase</keyword>
<dbReference type="Proteomes" id="UP000092154">
    <property type="component" value="Unassembled WGS sequence"/>
</dbReference>
<feature type="chain" id="PRO_5008597959" description="Cytochrome P450" evidence="8">
    <location>
        <begin position="19"/>
        <end position="56"/>
    </location>
</feature>
<dbReference type="Gene3D" id="1.10.630.10">
    <property type="entry name" value="Cytochrome P450"/>
    <property type="match status" value="1"/>
</dbReference>
<keyword evidence="8" id="KW-0732">Signal</keyword>
<protein>
    <recommendedName>
        <fullName evidence="11">Cytochrome P450</fullName>
    </recommendedName>
</protein>
<comment type="cofactor">
    <cofactor evidence="1">
        <name>heme</name>
        <dbReference type="ChEBI" id="CHEBI:30413"/>
    </cofactor>
</comment>
<gene>
    <name evidence="9" type="ORF">K503DRAFT_681505</name>
</gene>
<accession>A0A1B7NEH6</accession>
<feature type="non-terminal residue" evidence="9">
    <location>
        <position position="1"/>
    </location>
</feature>
<dbReference type="SUPFAM" id="SSF48264">
    <property type="entry name" value="Cytochrome P450"/>
    <property type="match status" value="1"/>
</dbReference>
<dbReference type="InterPro" id="IPR036396">
    <property type="entry name" value="Cyt_P450_sf"/>
</dbReference>
<dbReference type="GO" id="GO:0004497">
    <property type="term" value="F:monooxygenase activity"/>
    <property type="evidence" value="ECO:0007669"/>
    <property type="project" value="UniProtKB-KW"/>
</dbReference>
<evidence type="ECO:0000256" key="7">
    <source>
        <dbReference type="ARBA" id="ARBA00023033"/>
    </source>
</evidence>
<keyword evidence="6" id="KW-0408">Iron</keyword>
<evidence type="ECO:0000256" key="6">
    <source>
        <dbReference type="ARBA" id="ARBA00023004"/>
    </source>
</evidence>
<evidence type="ECO:0000256" key="8">
    <source>
        <dbReference type="SAM" id="SignalP"/>
    </source>
</evidence>